<keyword evidence="3" id="KW-1185">Reference proteome</keyword>
<proteinExistence type="predicted"/>
<dbReference type="Gene3D" id="3.40.50.300">
    <property type="entry name" value="P-loop containing nucleotide triphosphate hydrolases"/>
    <property type="match status" value="1"/>
</dbReference>
<dbReference type="Pfam" id="PF13469">
    <property type="entry name" value="Sulfotransfer_3"/>
    <property type="match status" value="1"/>
</dbReference>
<dbReference type="AlphaFoldDB" id="A0A2K1DZ37"/>
<dbReference type="InterPro" id="IPR026634">
    <property type="entry name" value="TPST-like"/>
</dbReference>
<dbReference type="InterPro" id="IPR027417">
    <property type="entry name" value="P-loop_NTPase"/>
</dbReference>
<name>A0A2K1DZ37_9FLAO</name>
<gene>
    <name evidence="2" type="ORF">C1T31_07165</name>
</gene>
<protein>
    <recommendedName>
        <fullName evidence="4">Sulfotransferase</fullName>
    </recommendedName>
</protein>
<dbReference type="SUPFAM" id="SSF52540">
    <property type="entry name" value="P-loop containing nucleoside triphosphate hydrolases"/>
    <property type="match status" value="1"/>
</dbReference>
<evidence type="ECO:0000313" key="3">
    <source>
        <dbReference type="Proteomes" id="UP000236641"/>
    </source>
</evidence>
<sequence length="288" mass="34085">MIYQNLFIIGSPRSGTSMFRMMLSSHESIVVPPECGFIQWWYEKYKDWNKSSSQSERMLNDFLTDLKTSKKIETWGLDFKALKLLIIEESPVSYSQLMNMVILQYAFQNGKKPSVLGDKNNYYIDYLRFLKQTYPNAKFLVIIRDPRDVVCSYLNVNSLQTSSEYKPKFPNTIKEMSLDWYSKNMKIAEFLESINPSTYKIVKYEDLLSQPELELEKCTNLLDLEFEYSMMDFYKNNMEPSELLDWKKKTNQQLDKNNTQKYLKQLTQSEIEEIVSVSGELMEKFGYE</sequence>
<evidence type="ECO:0000313" key="2">
    <source>
        <dbReference type="EMBL" id="PNQ73292.1"/>
    </source>
</evidence>
<organism evidence="2 3">
    <name type="scientific">Hanstruepera neustonica</name>
    <dbReference type="NCBI Taxonomy" id="1445657"/>
    <lineage>
        <taxon>Bacteria</taxon>
        <taxon>Pseudomonadati</taxon>
        <taxon>Bacteroidota</taxon>
        <taxon>Flavobacteriia</taxon>
        <taxon>Flavobacteriales</taxon>
        <taxon>Flavobacteriaceae</taxon>
        <taxon>Hanstruepera</taxon>
    </lineage>
</organism>
<dbReference type="PANTHER" id="PTHR12788:SF10">
    <property type="entry name" value="PROTEIN-TYROSINE SULFOTRANSFERASE"/>
    <property type="match status" value="1"/>
</dbReference>
<comment type="caution">
    <text evidence="2">The sequence shown here is derived from an EMBL/GenBank/DDBJ whole genome shotgun (WGS) entry which is preliminary data.</text>
</comment>
<keyword evidence="1" id="KW-0808">Transferase</keyword>
<dbReference type="EMBL" id="POWF01000003">
    <property type="protein sequence ID" value="PNQ73292.1"/>
    <property type="molecule type" value="Genomic_DNA"/>
</dbReference>
<dbReference type="RefSeq" id="WP_103051815.1">
    <property type="nucleotide sequence ID" value="NZ_POWF01000003.1"/>
</dbReference>
<evidence type="ECO:0000256" key="1">
    <source>
        <dbReference type="ARBA" id="ARBA00022679"/>
    </source>
</evidence>
<evidence type="ECO:0008006" key="4">
    <source>
        <dbReference type="Google" id="ProtNLM"/>
    </source>
</evidence>
<dbReference type="GO" id="GO:0008476">
    <property type="term" value="F:protein-tyrosine sulfotransferase activity"/>
    <property type="evidence" value="ECO:0007669"/>
    <property type="project" value="InterPro"/>
</dbReference>
<dbReference type="Proteomes" id="UP000236641">
    <property type="component" value="Unassembled WGS sequence"/>
</dbReference>
<reference evidence="2 3" key="1">
    <citation type="submission" date="2018-01" db="EMBL/GenBank/DDBJ databases">
        <title>The draft genome of Hanstruepera neustonica JCM19743.</title>
        <authorList>
            <person name="He R.-H."/>
            <person name="Du Z.-J."/>
        </authorList>
    </citation>
    <scope>NUCLEOTIDE SEQUENCE [LARGE SCALE GENOMIC DNA]</scope>
    <source>
        <strain evidence="2 3">JCM19743</strain>
    </source>
</reference>
<dbReference type="PANTHER" id="PTHR12788">
    <property type="entry name" value="PROTEIN-TYROSINE SULFOTRANSFERASE 2"/>
    <property type="match status" value="1"/>
</dbReference>
<accession>A0A2K1DZ37</accession>
<dbReference type="OrthoDB" id="5432096at2"/>